<accession>A0A6A6V440</accession>
<sequence>MICASFEDHPMYIRLVGFNVVLLAEMFALRRGQNHFHLGGSQHQIFQSAAASSCLTHLVLLAHLHLGINTACSLNTNERSALTANVAAVPSSNVPVWDLRTASCPGSALRLVQGPAKLP</sequence>
<proteinExistence type="predicted"/>
<keyword evidence="1" id="KW-0812">Transmembrane</keyword>
<feature type="transmembrane region" description="Helical" evidence="1">
    <location>
        <begin position="12"/>
        <end position="29"/>
    </location>
</feature>
<evidence type="ECO:0000256" key="1">
    <source>
        <dbReference type="SAM" id="Phobius"/>
    </source>
</evidence>
<keyword evidence="1" id="KW-1133">Transmembrane helix</keyword>
<evidence type="ECO:0000313" key="3">
    <source>
        <dbReference type="Proteomes" id="UP000799440"/>
    </source>
</evidence>
<gene>
    <name evidence="2" type="ORF">M011DRAFT_460262</name>
</gene>
<name>A0A6A6V440_9PLEO</name>
<organism evidence="2 3">
    <name type="scientific">Sporormia fimetaria CBS 119925</name>
    <dbReference type="NCBI Taxonomy" id="1340428"/>
    <lineage>
        <taxon>Eukaryota</taxon>
        <taxon>Fungi</taxon>
        <taxon>Dikarya</taxon>
        <taxon>Ascomycota</taxon>
        <taxon>Pezizomycotina</taxon>
        <taxon>Dothideomycetes</taxon>
        <taxon>Pleosporomycetidae</taxon>
        <taxon>Pleosporales</taxon>
        <taxon>Sporormiaceae</taxon>
        <taxon>Sporormia</taxon>
    </lineage>
</organism>
<keyword evidence="1" id="KW-0472">Membrane</keyword>
<dbReference type="EMBL" id="MU006583">
    <property type="protein sequence ID" value="KAF2745382.1"/>
    <property type="molecule type" value="Genomic_DNA"/>
</dbReference>
<reference evidence="2" key="1">
    <citation type="journal article" date="2020" name="Stud. Mycol.">
        <title>101 Dothideomycetes genomes: a test case for predicting lifestyles and emergence of pathogens.</title>
        <authorList>
            <person name="Haridas S."/>
            <person name="Albert R."/>
            <person name="Binder M."/>
            <person name="Bloem J."/>
            <person name="Labutti K."/>
            <person name="Salamov A."/>
            <person name="Andreopoulos B."/>
            <person name="Baker S."/>
            <person name="Barry K."/>
            <person name="Bills G."/>
            <person name="Bluhm B."/>
            <person name="Cannon C."/>
            <person name="Castanera R."/>
            <person name="Culley D."/>
            <person name="Daum C."/>
            <person name="Ezra D."/>
            <person name="Gonzalez J."/>
            <person name="Henrissat B."/>
            <person name="Kuo A."/>
            <person name="Liang C."/>
            <person name="Lipzen A."/>
            <person name="Lutzoni F."/>
            <person name="Magnuson J."/>
            <person name="Mondo S."/>
            <person name="Nolan M."/>
            <person name="Ohm R."/>
            <person name="Pangilinan J."/>
            <person name="Park H.-J."/>
            <person name="Ramirez L."/>
            <person name="Alfaro M."/>
            <person name="Sun H."/>
            <person name="Tritt A."/>
            <person name="Yoshinaga Y."/>
            <person name="Zwiers L.-H."/>
            <person name="Turgeon B."/>
            <person name="Goodwin S."/>
            <person name="Spatafora J."/>
            <person name="Crous P."/>
            <person name="Grigoriev I."/>
        </authorList>
    </citation>
    <scope>NUCLEOTIDE SEQUENCE</scope>
    <source>
        <strain evidence="2">CBS 119925</strain>
    </source>
</reference>
<dbReference type="AlphaFoldDB" id="A0A6A6V440"/>
<protein>
    <submittedName>
        <fullName evidence="2">Uncharacterized protein</fullName>
    </submittedName>
</protein>
<dbReference type="Proteomes" id="UP000799440">
    <property type="component" value="Unassembled WGS sequence"/>
</dbReference>
<evidence type="ECO:0000313" key="2">
    <source>
        <dbReference type="EMBL" id="KAF2745382.1"/>
    </source>
</evidence>
<keyword evidence="3" id="KW-1185">Reference proteome</keyword>